<evidence type="ECO:0000313" key="2">
    <source>
        <dbReference type="Proteomes" id="UP001595823"/>
    </source>
</evidence>
<dbReference type="Pfam" id="PF02575">
    <property type="entry name" value="YbaB_DNA_bd"/>
    <property type="match status" value="1"/>
</dbReference>
<protein>
    <submittedName>
        <fullName evidence="1">YbaB/EbfC family nucleoid-associated protein</fullName>
    </submittedName>
</protein>
<accession>A0ABV8U379</accession>
<dbReference type="RefSeq" id="WP_380623256.1">
    <property type="nucleotide sequence ID" value="NZ_JBHSDK010000024.1"/>
</dbReference>
<gene>
    <name evidence="1" type="ORF">ACFPET_16865</name>
</gene>
<organism evidence="1 2">
    <name type="scientific">Salininema proteolyticum</name>
    <dbReference type="NCBI Taxonomy" id="1607685"/>
    <lineage>
        <taxon>Bacteria</taxon>
        <taxon>Bacillati</taxon>
        <taxon>Actinomycetota</taxon>
        <taxon>Actinomycetes</taxon>
        <taxon>Glycomycetales</taxon>
        <taxon>Glycomycetaceae</taxon>
        <taxon>Salininema</taxon>
    </lineage>
</organism>
<evidence type="ECO:0000313" key="1">
    <source>
        <dbReference type="EMBL" id="MFC4336875.1"/>
    </source>
</evidence>
<sequence length="95" mass="10300">MRGNEFNDQAARLRQAAADIRAEAQSDDHAVTVTVSPGGGVLDMDLSHRAFQMSGNELGAAMVDVIAKARTEADRKLSDEVNRVMGVSLPQEREF</sequence>
<comment type="caution">
    <text evidence="1">The sequence shown here is derived from an EMBL/GenBank/DDBJ whole genome shotgun (WGS) entry which is preliminary data.</text>
</comment>
<keyword evidence="2" id="KW-1185">Reference proteome</keyword>
<dbReference type="InterPro" id="IPR036894">
    <property type="entry name" value="YbaB-like_sf"/>
</dbReference>
<reference evidence="2" key="1">
    <citation type="journal article" date="2019" name="Int. J. Syst. Evol. Microbiol.">
        <title>The Global Catalogue of Microorganisms (GCM) 10K type strain sequencing project: providing services to taxonomists for standard genome sequencing and annotation.</title>
        <authorList>
            <consortium name="The Broad Institute Genomics Platform"/>
            <consortium name="The Broad Institute Genome Sequencing Center for Infectious Disease"/>
            <person name="Wu L."/>
            <person name="Ma J."/>
        </authorList>
    </citation>
    <scope>NUCLEOTIDE SEQUENCE [LARGE SCALE GENOMIC DNA]</scope>
    <source>
        <strain evidence="2">IBRC-M 10908</strain>
    </source>
</reference>
<dbReference type="EMBL" id="JBHSDK010000024">
    <property type="protein sequence ID" value="MFC4336875.1"/>
    <property type="molecule type" value="Genomic_DNA"/>
</dbReference>
<dbReference type="InterPro" id="IPR004401">
    <property type="entry name" value="YbaB/EbfC"/>
</dbReference>
<name>A0ABV8U379_9ACTN</name>
<dbReference type="Gene3D" id="3.30.1310.10">
    <property type="entry name" value="Nucleoid-associated protein YbaB-like domain"/>
    <property type="match status" value="1"/>
</dbReference>
<proteinExistence type="predicted"/>
<dbReference type="SUPFAM" id="SSF82607">
    <property type="entry name" value="YbaB-like"/>
    <property type="match status" value="1"/>
</dbReference>
<dbReference type="Proteomes" id="UP001595823">
    <property type="component" value="Unassembled WGS sequence"/>
</dbReference>